<name>A0AAW1SSQ7_9CHLO</name>
<keyword evidence="2" id="KW-1185">Reference proteome</keyword>
<proteinExistence type="predicted"/>
<organism evidence="1 2">
    <name type="scientific">Apatococcus fuscideae</name>
    <dbReference type="NCBI Taxonomy" id="2026836"/>
    <lineage>
        <taxon>Eukaryota</taxon>
        <taxon>Viridiplantae</taxon>
        <taxon>Chlorophyta</taxon>
        <taxon>core chlorophytes</taxon>
        <taxon>Trebouxiophyceae</taxon>
        <taxon>Chlorellales</taxon>
        <taxon>Chlorellaceae</taxon>
        <taxon>Apatococcus</taxon>
    </lineage>
</organism>
<dbReference type="AlphaFoldDB" id="A0AAW1SSQ7"/>
<accession>A0AAW1SSQ7</accession>
<evidence type="ECO:0000313" key="2">
    <source>
        <dbReference type="Proteomes" id="UP001485043"/>
    </source>
</evidence>
<protein>
    <submittedName>
        <fullName evidence="1">Uncharacterized protein</fullName>
    </submittedName>
</protein>
<gene>
    <name evidence="1" type="ORF">WJX84_000656</name>
</gene>
<dbReference type="EMBL" id="JALJOV010001000">
    <property type="protein sequence ID" value="KAK9856799.1"/>
    <property type="molecule type" value="Genomic_DNA"/>
</dbReference>
<comment type="caution">
    <text evidence="1">The sequence shown here is derived from an EMBL/GenBank/DDBJ whole genome shotgun (WGS) entry which is preliminary data.</text>
</comment>
<evidence type="ECO:0000313" key="1">
    <source>
        <dbReference type="EMBL" id="KAK9856799.1"/>
    </source>
</evidence>
<sequence length="66" mass="7237">MDAWSYVRLPSLLGHICGSACKYDVLSYSPTVSAVLKLVRKGYVHFSGLELRPQPAVKGVRIGQCD</sequence>
<reference evidence="1 2" key="1">
    <citation type="journal article" date="2024" name="Nat. Commun.">
        <title>Phylogenomics reveals the evolutionary origins of lichenization in chlorophyte algae.</title>
        <authorList>
            <person name="Puginier C."/>
            <person name="Libourel C."/>
            <person name="Otte J."/>
            <person name="Skaloud P."/>
            <person name="Haon M."/>
            <person name="Grisel S."/>
            <person name="Petersen M."/>
            <person name="Berrin J.G."/>
            <person name="Delaux P.M."/>
            <person name="Dal Grande F."/>
            <person name="Keller J."/>
        </authorList>
    </citation>
    <scope>NUCLEOTIDE SEQUENCE [LARGE SCALE GENOMIC DNA]</scope>
    <source>
        <strain evidence="1 2">SAG 2523</strain>
    </source>
</reference>
<dbReference type="Proteomes" id="UP001485043">
    <property type="component" value="Unassembled WGS sequence"/>
</dbReference>